<dbReference type="RefSeq" id="WP_284479784.1">
    <property type="nucleotide sequence ID" value="NZ_JASNJD010000003.1"/>
</dbReference>
<keyword evidence="3" id="KW-1185">Reference proteome</keyword>
<name>A0ABT7EX92_9RHOB</name>
<dbReference type="SUPFAM" id="SSF141868">
    <property type="entry name" value="EAL domain-like"/>
    <property type="match status" value="1"/>
</dbReference>
<gene>
    <name evidence="2" type="ORF">QO033_04695</name>
</gene>
<evidence type="ECO:0000259" key="1">
    <source>
        <dbReference type="PROSITE" id="PS50883"/>
    </source>
</evidence>
<reference evidence="2 3" key="1">
    <citation type="submission" date="2023-05" db="EMBL/GenBank/DDBJ databases">
        <title>Pseudodonghicola sp. nov.</title>
        <authorList>
            <person name="Huang J."/>
        </authorList>
    </citation>
    <scope>NUCLEOTIDE SEQUENCE [LARGE SCALE GENOMIC DNA]</scope>
    <source>
        <strain evidence="2 3">IC7</strain>
    </source>
</reference>
<dbReference type="Gene3D" id="3.20.20.450">
    <property type="entry name" value="EAL domain"/>
    <property type="match status" value="1"/>
</dbReference>
<organism evidence="2 3">
    <name type="scientific">Pseudodonghicola flavimaris</name>
    <dbReference type="NCBI Taxonomy" id="3050036"/>
    <lineage>
        <taxon>Bacteria</taxon>
        <taxon>Pseudomonadati</taxon>
        <taxon>Pseudomonadota</taxon>
        <taxon>Alphaproteobacteria</taxon>
        <taxon>Rhodobacterales</taxon>
        <taxon>Paracoccaceae</taxon>
        <taxon>Pseudodonghicola</taxon>
    </lineage>
</organism>
<dbReference type="InterPro" id="IPR050706">
    <property type="entry name" value="Cyclic-di-GMP_PDE-like"/>
</dbReference>
<dbReference type="CDD" id="cd01948">
    <property type="entry name" value="EAL"/>
    <property type="match status" value="1"/>
</dbReference>
<sequence>MYSPRTRWADQPEGSENPLNAALAARDRSTIDMVTEAVRHKQCLLAFQPVVQARAPHNVAFYEGLIRILDETGRVIPARDFMPVVENTELGREIDCLALEAGLQALAENPTLRLSINMSARSIGYSRWMQTLNRALNLDNRIGERLTLEIAESSAMMVPELVIDFMDRLQGNGIAFALDDFGSGAINIRHFRDFFFDAVKIDGQYVRGVHRDYDTQAALRALVAMAREFEMLIIAESVEASEDAEYLMSLGIDCMQGYLFGAPTIRPDWADEDSQAAAG</sequence>
<dbReference type="Pfam" id="PF00563">
    <property type="entry name" value="EAL"/>
    <property type="match status" value="1"/>
</dbReference>
<dbReference type="PROSITE" id="PS50883">
    <property type="entry name" value="EAL"/>
    <property type="match status" value="1"/>
</dbReference>
<accession>A0ABT7EX92</accession>
<comment type="caution">
    <text evidence="2">The sequence shown here is derived from an EMBL/GenBank/DDBJ whole genome shotgun (WGS) entry which is preliminary data.</text>
</comment>
<dbReference type="Proteomes" id="UP001243757">
    <property type="component" value="Unassembled WGS sequence"/>
</dbReference>
<dbReference type="SMART" id="SM00052">
    <property type="entry name" value="EAL"/>
    <property type="match status" value="1"/>
</dbReference>
<dbReference type="InterPro" id="IPR001633">
    <property type="entry name" value="EAL_dom"/>
</dbReference>
<dbReference type="PANTHER" id="PTHR33121">
    <property type="entry name" value="CYCLIC DI-GMP PHOSPHODIESTERASE PDEF"/>
    <property type="match status" value="1"/>
</dbReference>
<protein>
    <submittedName>
        <fullName evidence="2">EAL domain-containing protein</fullName>
    </submittedName>
</protein>
<dbReference type="PANTHER" id="PTHR33121:SF79">
    <property type="entry name" value="CYCLIC DI-GMP PHOSPHODIESTERASE PDED-RELATED"/>
    <property type="match status" value="1"/>
</dbReference>
<feature type="domain" description="EAL" evidence="1">
    <location>
        <begin position="27"/>
        <end position="277"/>
    </location>
</feature>
<proteinExistence type="predicted"/>
<evidence type="ECO:0000313" key="3">
    <source>
        <dbReference type="Proteomes" id="UP001243757"/>
    </source>
</evidence>
<dbReference type="EMBL" id="JASNJD010000003">
    <property type="protein sequence ID" value="MDK3016962.1"/>
    <property type="molecule type" value="Genomic_DNA"/>
</dbReference>
<evidence type="ECO:0000313" key="2">
    <source>
        <dbReference type="EMBL" id="MDK3016962.1"/>
    </source>
</evidence>
<dbReference type="InterPro" id="IPR035919">
    <property type="entry name" value="EAL_sf"/>
</dbReference>